<evidence type="ECO:0000256" key="1">
    <source>
        <dbReference type="PROSITE-ProRule" id="PRU00339"/>
    </source>
</evidence>
<keyword evidence="4" id="KW-1185">Reference proteome</keyword>
<comment type="caution">
    <text evidence="3">The sequence shown here is derived from an EMBL/GenBank/DDBJ whole genome shotgun (WGS) entry which is preliminary data.</text>
</comment>
<dbReference type="InterPro" id="IPR019734">
    <property type="entry name" value="TPR_rpt"/>
</dbReference>
<dbReference type="Proteomes" id="UP000054223">
    <property type="component" value="Unassembled WGS sequence"/>
</dbReference>
<dbReference type="RefSeq" id="WP_059068639.1">
    <property type="nucleotide sequence ID" value="NZ_LNAL01000005.1"/>
</dbReference>
<dbReference type="SUPFAM" id="SSF48452">
    <property type="entry name" value="TPR-like"/>
    <property type="match status" value="1"/>
</dbReference>
<dbReference type="InterPro" id="IPR012338">
    <property type="entry name" value="Beta-lactam/transpept-like"/>
</dbReference>
<keyword evidence="1" id="KW-0802">TPR repeat</keyword>
<gene>
    <name evidence="3" type="ORF">ASU33_20125</name>
</gene>
<proteinExistence type="predicted"/>
<dbReference type="Gene3D" id="1.25.40.10">
    <property type="entry name" value="Tetratricopeptide repeat domain"/>
    <property type="match status" value="1"/>
</dbReference>
<dbReference type="AlphaFoldDB" id="A0A9X0L5W3"/>
<dbReference type="InterPro" id="IPR011990">
    <property type="entry name" value="TPR-like_helical_dom_sf"/>
</dbReference>
<dbReference type="OrthoDB" id="9797709at2"/>
<sequence>MPGKVIRFWPLLLAAGLIRGEACAQGALPRNKAARIRLVENSLLPYVPVQGLPGWNLQERMRHHRVPGLSIAVVDNFRVDWTKAYGWADTTKRLPVTPTTLFSAGSVSKPLAAAASLLLVQEGRMNLDAPINSYLKSWQLPENEFTRQRAVTLRMLLSHQAGTTQASYWGFTPDKQALPTILDIVSGQPVAESRPVGVNQLPGSGFQYSGGGYMVAQLALAEQTGQDLADFTAAQLFAPLRMRSTTFAQPLPAALQPRAAWAYSENAWFKGMPYVYPQQAAAGLYSTPADLARFMIEIQQAYRGRGQVLRQATAQAMLTPQVDVAGGVYREQMGLGLFLLQRADRRGPESLYFEHTGVNAGFLTYFLGSVEGGHGVVIMMNNDGGAAELGKELRRAVARVYGWPDLLPAPIQPVTLPAATQAGYAGRFQRGPDEVIAFSPAGDYLQETINAGPPILAVPVARDTLAFTDYALRGTFVRNFAGEITGFKMVGSEQVMPRLAPDSLLPNELLRAGRIPEAVAAYRALKLGEYQLTYMAYEQLNRRPAQLHAAEGLLRLALEQYPQSAVAHARWGDLQLRRGDKAGAIAAYQTVLRLNPEDKECADKLRQLGK</sequence>
<dbReference type="Gene3D" id="3.40.710.10">
    <property type="entry name" value="DD-peptidase/beta-lactamase superfamily"/>
    <property type="match status" value="1"/>
</dbReference>
<dbReference type="PANTHER" id="PTHR46825:SF12">
    <property type="entry name" value="PENICILLIN-BINDING PROTEIN 4"/>
    <property type="match status" value="1"/>
</dbReference>
<dbReference type="SMART" id="SM00028">
    <property type="entry name" value="TPR"/>
    <property type="match status" value="1"/>
</dbReference>
<dbReference type="Pfam" id="PF00144">
    <property type="entry name" value="Beta-lactamase"/>
    <property type="match status" value="1"/>
</dbReference>
<evidence type="ECO:0000313" key="3">
    <source>
        <dbReference type="EMBL" id="KUG09127.1"/>
    </source>
</evidence>
<dbReference type="InterPro" id="IPR001466">
    <property type="entry name" value="Beta-lactam-related"/>
</dbReference>
<dbReference type="PROSITE" id="PS50005">
    <property type="entry name" value="TPR"/>
    <property type="match status" value="1"/>
</dbReference>
<reference evidence="3 4" key="1">
    <citation type="submission" date="2015-11" db="EMBL/GenBank/DDBJ databases">
        <title>Solirubrum puertoriconensis gen. nov. an environmental bacteria isolated in Puerto Rico.</title>
        <authorList>
            <person name="Cuebas-Irizarry M.F."/>
            <person name="Montalvo-Rodriguez R."/>
        </authorList>
    </citation>
    <scope>NUCLEOTIDE SEQUENCE [LARGE SCALE GENOMIC DNA]</scope>
    <source>
        <strain evidence="3 4">MC1A</strain>
    </source>
</reference>
<accession>A0A9X0L5W3</accession>
<evidence type="ECO:0000313" key="4">
    <source>
        <dbReference type="Proteomes" id="UP000054223"/>
    </source>
</evidence>
<name>A0A9X0L5W3_SOLP1</name>
<evidence type="ECO:0000259" key="2">
    <source>
        <dbReference type="Pfam" id="PF00144"/>
    </source>
</evidence>
<dbReference type="InterPro" id="IPR050491">
    <property type="entry name" value="AmpC-like"/>
</dbReference>
<protein>
    <recommendedName>
        <fullName evidence="2">Beta-lactamase-related domain-containing protein</fullName>
    </recommendedName>
</protein>
<dbReference type="EMBL" id="LNAL01000005">
    <property type="protein sequence ID" value="KUG09127.1"/>
    <property type="molecule type" value="Genomic_DNA"/>
</dbReference>
<feature type="domain" description="Beta-lactamase-related" evidence="2">
    <location>
        <begin position="57"/>
        <end position="392"/>
    </location>
</feature>
<organism evidence="3 4">
    <name type="scientific">Solirubrum puertoriconensis</name>
    <dbReference type="NCBI Taxonomy" id="1751427"/>
    <lineage>
        <taxon>Bacteria</taxon>
        <taxon>Pseudomonadati</taxon>
        <taxon>Bacteroidota</taxon>
        <taxon>Cytophagia</taxon>
        <taxon>Cytophagales</taxon>
    </lineage>
</organism>
<dbReference type="PANTHER" id="PTHR46825">
    <property type="entry name" value="D-ALANYL-D-ALANINE-CARBOXYPEPTIDASE/ENDOPEPTIDASE AMPH"/>
    <property type="match status" value="1"/>
</dbReference>
<feature type="repeat" description="TPR" evidence="1">
    <location>
        <begin position="565"/>
        <end position="598"/>
    </location>
</feature>
<dbReference type="SUPFAM" id="SSF56601">
    <property type="entry name" value="beta-lactamase/transpeptidase-like"/>
    <property type="match status" value="1"/>
</dbReference>